<dbReference type="InterPro" id="IPR017941">
    <property type="entry name" value="Rieske_2Fe-2S"/>
</dbReference>
<gene>
    <name evidence="7" type="ORF">H9Q10_06385</name>
</gene>
<keyword evidence="8" id="KW-1185">Reference proteome</keyword>
<dbReference type="PANTHER" id="PTHR21266">
    <property type="entry name" value="IRON-SULFUR DOMAIN CONTAINING PROTEIN"/>
    <property type="match status" value="1"/>
</dbReference>
<accession>A0ABS0NAI7</accession>
<dbReference type="Pfam" id="PF19112">
    <property type="entry name" value="VanA_C"/>
    <property type="match status" value="1"/>
</dbReference>
<organism evidence="7 8">
    <name type="scientific">Eikenella glucosivorans</name>
    <dbReference type="NCBI Taxonomy" id="2766967"/>
    <lineage>
        <taxon>Bacteria</taxon>
        <taxon>Pseudomonadati</taxon>
        <taxon>Pseudomonadota</taxon>
        <taxon>Betaproteobacteria</taxon>
        <taxon>Neisseriales</taxon>
        <taxon>Neisseriaceae</taxon>
        <taxon>Eikenella</taxon>
    </lineage>
</organism>
<evidence type="ECO:0000259" key="6">
    <source>
        <dbReference type="PROSITE" id="PS51296"/>
    </source>
</evidence>
<dbReference type="Pfam" id="PF00355">
    <property type="entry name" value="Rieske"/>
    <property type="match status" value="1"/>
</dbReference>
<dbReference type="Proteomes" id="UP000768471">
    <property type="component" value="Unassembled WGS sequence"/>
</dbReference>
<keyword evidence="5" id="KW-0411">Iron-sulfur</keyword>
<reference evidence="7 8" key="1">
    <citation type="submission" date="2020-09" db="EMBL/GenBank/DDBJ databases">
        <title>Eikenella S3660 sp. nov., isolated from a throat swab.</title>
        <authorList>
            <person name="Buhl M."/>
        </authorList>
    </citation>
    <scope>NUCLEOTIDE SEQUENCE [LARGE SCALE GENOMIC DNA]</scope>
    <source>
        <strain evidence="7 8">S3360</strain>
    </source>
</reference>
<dbReference type="CDD" id="cd03469">
    <property type="entry name" value="Rieske_RO_Alpha_N"/>
    <property type="match status" value="1"/>
</dbReference>
<keyword evidence="4" id="KW-0408">Iron</keyword>
<dbReference type="InterPro" id="IPR036922">
    <property type="entry name" value="Rieske_2Fe-2S_sf"/>
</dbReference>
<name>A0ABS0NAI7_9NEIS</name>
<comment type="caution">
    <text evidence="7">The sequence shown here is derived from an EMBL/GenBank/DDBJ whole genome shotgun (WGS) entry which is preliminary data.</text>
</comment>
<dbReference type="SUPFAM" id="SSF50022">
    <property type="entry name" value="ISP domain"/>
    <property type="match status" value="1"/>
</dbReference>
<proteinExistence type="predicted"/>
<evidence type="ECO:0000256" key="5">
    <source>
        <dbReference type="ARBA" id="ARBA00023014"/>
    </source>
</evidence>
<dbReference type="Gene3D" id="3.90.380.10">
    <property type="entry name" value="Naphthalene 1,2-dioxygenase Alpha Subunit, Chain A, domain 1"/>
    <property type="match status" value="1"/>
</dbReference>
<evidence type="ECO:0000256" key="2">
    <source>
        <dbReference type="ARBA" id="ARBA00022723"/>
    </source>
</evidence>
<keyword evidence="3" id="KW-0560">Oxidoreductase</keyword>
<dbReference type="InterPro" id="IPR050584">
    <property type="entry name" value="Cholesterol_7-desaturase"/>
</dbReference>
<protein>
    <submittedName>
        <fullName evidence="7">Rieske 2Fe-2S domain-containing protein</fullName>
    </submittedName>
</protein>
<dbReference type="SUPFAM" id="SSF55961">
    <property type="entry name" value="Bet v1-like"/>
    <property type="match status" value="1"/>
</dbReference>
<feature type="domain" description="Rieske" evidence="6">
    <location>
        <begin position="10"/>
        <end position="110"/>
    </location>
</feature>
<evidence type="ECO:0000256" key="3">
    <source>
        <dbReference type="ARBA" id="ARBA00023002"/>
    </source>
</evidence>
<evidence type="ECO:0000256" key="1">
    <source>
        <dbReference type="ARBA" id="ARBA00022714"/>
    </source>
</evidence>
<keyword evidence="1" id="KW-0001">2Fe-2S</keyword>
<dbReference type="PROSITE" id="PS51296">
    <property type="entry name" value="RIESKE"/>
    <property type="match status" value="1"/>
</dbReference>
<keyword evidence="2" id="KW-0479">Metal-binding</keyword>
<evidence type="ECO:0000313" key="7">
    <source>
        <dbReference type="EMBL" id="MBH5329296.1"/>
    </source>
</evidence>
<dbReference type="PANTHER" id="PTHR21266:SF60">
    <property type="entry name" value="3-KETOSTEROID-9-ALPHA-MONOOXYGENASE, OXYGENASE COMPONENT"/>
    <property type="match status" value="1"/>
</dbReference>
<evidence type="ECO:0000313" key="8">
    <source>
        <dbReference type="Proteomes" id="UP000768471"/>
    </source>
</evidence>
<dbReference type="RefSeq" id="WP_197903131.1">
    <property type="nucleotide sequence ID" value="NZ_JACSGR010000004.1"/>
</dbReference>
<dbReference type="EMBL" id="JACSGR010000004">
    <property type="protein sequence ID" value="MBH5329296.1"/>
    <property type="molecule type" value="Genomic_DNA"/>
</dbReference>
<evidence type="ECO:0000256" key="4">
    <source>
        <dbReference type="ARBA" id="ARBA00023004"/>
    </source>
</evidence>
<dbReference type="Gene3D" id="2.102.10.10">
    <property type="entry name" value="Rieske [2Fe-2S] iron-sulphur domain"/>
    <property type="match status" value="1"/>
</dbReference>
<dbReference type="InterPro" id="IPR044043">
    <property type="entry name" value="VanA_C_cat"/>
</dbReference>
<sequence length="332" mass="36824">MNIPKMKRAWYPLMPSAKLKNKPLARKLLGQPLVLARLGGQAVCFDDCCPHRHVPLSAGKIVSGRLQCGYHGWQFDASGKVCAVPGGMCACEAAAVPAHACREHGGWVWVCLAPDVPFAPPADFDAPPGFETVNAAKQMEGDFIHAIENFLDPTHTPYVHRGLLRGAGRQSMAVSQSHHAHGFSTRYRLGERQNGLINRLFDKGITINDAAFTFPGLARIDYLTPNSHEYRISAFFIPQDKGQIGLSVRVHFPKSRLPLAVKTLLFRPFIECLLVQDAAVIQRQYRHHSRYFASRPYCSTPNDLVIDHLLHLLLENAPEGVDKSGEMVLYGE</sequence>